<reference evidence="2" key="1">
    <citation type="submission" date="2022-11" db="EMBL/GenBank/DDBJ databases">
        <authorList>
            <person name="Somphong A."/>
            <person name="Phongsopitanun W."/>
        </authorList>
    </citation>
    <scope>NUCLEOTIDE SEQUENCE</scope>
    <source>
        <strain evidence="2">Pm04-4</strain>
    </source>
</reference>
<organism evidence="2 3">
    <name type="scientific">Paractinoplanes pyxinae</name>
    <dbReference type="NCBI Taxonomy" id="2997416"/>
    <lineage>
        <taxon>Bacteria</taxon>
        <taxon>Bacillati</taxon>
        <taxon>Actinomycetota</taxon>
        <taxon>Actinomycetes</taxon>
        <taxon>Micromonosporales</taxon>
        <taxon>Micromonosporaceae</taxon>
        <taxon>Paractinoplanes</taxon>
    </lineage>
</organism>
<name>A0ABT4BCG1_9ACTN</name>
<dbReference type="Proteomes" id="UP001151002">
    <property type="component" value="Unassembled WGS sequence"/>
</dbReference>
<keyword evidence="1" id="KW-0472">Membrane</keyword>
<evidence type="ECO:0000313" key="2">
    <source>
        <dbReference type="EMBL" id="MCY1144209.1"/>
    </source>
</evidence>
<protein>
    <submittedName>
        <fullName evidence="2">Uncharacterized protein</fullName>
    </submittedName>
</protein>
<feature type="transmembrane region" description="Helical" evidence="1">
    <location>
        <begin position="12"/>
        <end position="39"/>
    </location>
</feature>
<proteinExistence type="predicted"/>
<evidence type="ECO:0000313" key="3">
    <source>
        <dbReference type="Proteomes" id="UP001151002"/>
    </source>
</evidence>
<sequence length="127" mass="12982">MGATDTRRRVPLSAVVLAIVGALAVLFAVIVALIAGGIVSFGAGASNSTAIERDKALQAADHYGGTACSFLDAFLAGGMGRFEDAKQRADEAKTEAIRNAPNAETMRQACVDAGADMSEPGERPVGD</sequence>
<keyword evidence="1" id="KW-1133">Transmembrane helix</keyword>
<keyword evidence="1" id="KW-0812">Transmembrane</keyword>
<comment type="caution">
    <text evidence="2">The sequence shown here is derived from an EMBL/GenBank/DDBJ whole genome shotgun (WGS) entry which is preliminary data.</text>
</comment>
<accession>A0ABT4BCG1</accession>
<dbReference type="EMBL" id="JAPNTZ010000019">
    <property type="protein sequence ID" value="MCY1144209.1"/>
    <property type="molecule type" value="Genomic_DNA"/>
</dbReference>
<keyword evidence="3" id="KW-1185">Reference proteome</keyword>
<dbReference type="RefSeq" id="WP_267568776.1">
    <property type="nucleotide sequence ID" value="NZ_JAPNTZ010000019.1"/>
</dbReference>
<evidence type="ECO:0000256" key="1">
    <source>
        <dbReference type="SAM" id="Phobius"/>
    </source>
</evidence>
<gene>
    <name evidence="2" type="ORF">OWR29_39980</name>
</gene>